<evidence type="ECO:0000313" key="8">
    <source>
        <dbReference type="Proteomes" id="UP000295484"/>
    </source>
</evidence>
<keyword evidence="3 6" id="KW-0812">Transmembrane</keyword>
<dbReference type="Pfam" id="PF03788">
    <property type="entry name" value="LrgA"/>
    <property type="match status" value="1"/>
</dbReference>
<evidence type="ECO:0000256" key="1">
    <source>
        <dbReference type="ARBA" id="ARBA00004651"/>
    </source>
</evidence>
<name>A0A4R8FLN2_9RHOB</name>
<sequence length="140" mass="14838">MTAHTLFRRLRIALRRSRLVQVGLLVGFWLAGEGAVRLTGLPLPGGLVGMAAALGLLGSGLIRAGTLRRGANWFLAEMLLFFVPAVLAVLNHREFLGLLGLQILLIIVLGTLAVMAVTALTVELCCRWGIGADGQPSALD</sequence>
<protein>
    <submittedName>
        <fullName evidence="7">Holin-like protein</fullName>
    </submittedName>
</protein>
<evidence type="ECO:0000256" key="3">
    <source>
        <dbReference type="ARBA" id="ARBA00022692"/>
    </source>
</evidence>
<dbReference type="PANTHER" id="PTHR33931:SF2">
    <property type="entry name" value="HOLIN-LIKE PROTEIN CIDA"/>
    <property type="match status" value="1"/>
</dbReference>
<dbReference type="Proteomes" id="UP000295484">
    <property type="component" value="Unassembled WGS sequence"/>
</dbReference>
<keyword evidence="2" id="KW-1003">Cell membrane</keyword>
<feature type="transmembrane region" description="Helical" evidence="6">
    <location>
        <begin position="45"/>
        <end position="64"/>
    </location>
</feature>
<evidence type="ECO:0000256" key="4">
    <source>
        <dbReference type="ARBA" id="ARBA00022989"/>
    </source>
</evidence>
<dbReference type="AlphaFoldDB" id="A0A4R8FLN2"/>
<dbReference type="InterPro" id="IPR005538">
    <property type="entry name" value="LrgA/CidA"/>
</dbReference>
<proteinExistence type="predicted"/>
<comment type="subcellular location">
    <subcellularLocation>
        <location evidence="1">Cell membrane</location>
        <topology evidence="1">Multi-pass membrane protein</topology>
    </subcellularLocation>
</comment>
<dbReference type="PANTHER" id="PTHR33931">
    <property type="entry name" value="HOLIN-LIKE PROTEIN CIDA-RELATED"/>
    <property type="match status" value="1"/>
</dbReference>
<evidence type="ECO:0000256" key="2">
    <source>
        <dbReference type="ARBA" id="ARBA00022475"/>
    </source>
</evidence>
<evidence type="ECO:0000256" key="5">
    <source>
        <dbReference type="ARBA" id="ARBA00023136"/>
    </source>
</evidence>
<organism evidence="7 8">
    <name type="scientific">Rhodovulum visakhapatnamense</name>
    <dbReference type="NCBI Taxonomy" id="364297"/>
    <lineage>
        <taxon>Bacteria</taxon>
        <taxon>Pseudomonadati</taxon>
        <taxon>Pseudomonadota</taxon>
        <taxon>Alphaproteobacteria</taxon>
        <taxon>Rhodobacterales</taxon>
        <taxon>Paracoccaceae</taxon>
        <taxon>Rhodovulum</taxon>
    </lineage>
</organism>
<evidence type="ECO:0000313" key="7">
    <source>
        <dbReference type="EMBL" id="TDX24848.1"/>
    </source>
</evidence>
<keyword evidence="4 6" id="KW-1133">Transmembrane helix</keyword>
<keyword evidence="5 6" id="KW-0472">Membrane</keyword>
<evidence type="ECO:0000256" key="6">
    <source>
        <dbReference type="SAM" id="Phobius"/>
    </source>
</evidence>
<reference evidence="7 8" key="1">
    <citation type="submission" date="2019-03" db="EMBL/GenBank/DDBJ databases">
        <title>Genomic Encyclopedia of Type Strains, Phase IV (KMG-IV): sequencing the most valuable type-strain genomes for metagenomic binning, comparative biology and taxonomic classification.</title>
        <authorList>
            <person name="Goeker M."/>
        </authorList>
    </citation>
    <scope>NUCLEOTIDE SEQUENCE [LARGE SCALE GENOMIC DNA]</scope>
    <source>
        <strain evidence="7 8">JA181</strain>
    </source>
</reference>
<dbReference type="RefSeq" id="WP_134078882.1">
    <property type="nucleotide sequence ID" value="NZ_SOEB01000021.1"/>
</dbReference>
<dbReference type="GO" id="GO:0005886">
    <property type="term" value="C:plasma membrane"/>
    <property type="evidence" value="ECO:0007669"/>
    <property type="project" value="UniProtKB-SubCell"/>
</dbReference>
<accession>A0A4R8FLN2</accession>
<feature type="transmembrane region" description="Helical" evidence="6">
    <location>
        <begin position="96"/>
        <end position="120"/>
    </location>
</feature>
<dbReference type="EMBL" id="SOEB01000021">
    <property type="protein sequence ID" value="TDX24848.1"/>
    <property type="molecule type" value="Genomic_DNA"/>
</dbReference>
<feature type="transmembrane region" description="Helical" evidence="6">
    <location>
        <begin position="71"/>
        <end position="90"/>
    </location>
</feature>
<comment type="caution">
    <text evidence="7">The sequence shown here is derived from an EMBL/GenBank/DDBJ whole genome shotgun (WGS) entry which is preliminary data.</text>
</comment>
<gene>
    <name evidence="7" type="ORF">EV657_12123</name>
</gene>